<dbReference type="EMBL" id="CAUYUJ010002114">
    <property type="protein sequence ID" value="CAK0799273.1"/>
    <property type="molecule type" value="Genomic_DNA"/>
</dbReference>
<keyword evidence="2" id="KW-1185">Reference proteome</keyword>
<gene>
    <name evidence="1" type="ORF">PCOR1329_LOCUS7785</name>
</gene>
<proteinExistence type="predicted"/>
<evidence type="ECO:0000313" key="2">
    <source>
        <dbReference type="Proteomes" id="UP001189429"/>
    </source>
</evidence>
<name>A0ABN9Q4H4_9DINO</name>
<dbReference type="Proteomes" id="UP001189429">
    <property type="component" value="Unassembled WGS sequence"/>
</dbReference>
<reference evidence="1" key="1">
    <citation type="submission" date="2023-10" db="EMBL/GenBank/DDBJ databases">
        <authorList>
            <person name="Chen Y."/>
            <person name="Shah S."/>
            <person name="Dougan E. K."/>
            <person name="Thang M."/>
            <person name="Chan C."/>
        </authorList>
    </citation>
    <scope>NUCLEOTIDE SEQUENCE [LARGE SCALE GENOMIC DNA]</scope>
</reference>
<evidence type="ECO:0000313" key="1">
    <source>
        <dbReference type="EMBL" id="CAK0799273.1"/>
    </source>
</evidence>
<accession>A0ABN9Q4H4</accession>
<sequence>MGHLAHSRVLEEYDRPRPKEVRVTREMQSLIRSRLKELAGGNMHWRSLSDEDFAFFGSSAFETVSAEAFRHQGLATISLLHAAADLTKLKKSWMNLMLSRGALLHQVGSLNAWVVAGASELGVVGVRVYAVRDKLGGGGDLSWISLVPVAGIHDDVADRFALLRIDDLAAWRASDVEIVPNGAYAHTLAAGSHAFGRDFVVRPVAPRMLLHWSAHRAFKGLSTAR</sequence>
<protein>
    <submittedName>
        <fullName evidence="1">Uncharacterized protein</fullName>
    </submittedName>
</protein>
<comment type="caution">
    <text evidence="1">The sequence shown here is derived from an EMBL/GenBank/DDBJ whole genome shotgun (WGS) entry which is preliminary data.</text>
</comment>
<organism evidence="1 2">
    <name type="scientific">Prorocentrum cordatum</name>
    <dbReference type="NCBI Taxonomy" id="2364126"/>
    <lineage>
        <taxon>Eukaryota</taxon>
        <taxon>Sar</taxon>
        <taxon>Alveolata</taxon>
        <taxon>Dinophyceae</taxon>
        <taxon>Prorocentrales</taxon>
        <taxon>Prorocentraceae</taxon>
        <taxon>Prorocentrum</taxon>
    </lineage>
</organism>